<evidence type="ECO:0000313" key="1">
    <source>
        <dbReference type="EMBL" id="AAN80674.1"/>
    </source>
</evidence>
<evidence type="ECO:0000313" key="2">
    <source>
        <dbReference type="Proteomes" id="UP000001410"/>
    </source>
</evidence>
<keyword evidence="2" id="KW-1185">Reference proteome</keyword>
<proteinExistence type="predicted"/>
<protein>
    <submittedName>
        <fullName evidence="1">Uncharacterized protein</fullName>
    </submittedName>
</protein>
<dbReference type="Proteomes" id="UP000001410">
    <property type="component" value="Chromosome"/>
</dbReference>
<dbReference type="KEGG" id="ecc:c2215"/>
<name>A0A0H2V7Y4_ECOL6</name>
<accession>A0A0H2V7Y4</accession>
<gene>
    <name evidence="1" type="ordered locus">c2215</name>
</gene>
<sequence>MLLVFILKTRHDSLAGMVGTQLFCHQRDCLAAAHPLSHQFLDPLDGFLLLFMGE</sequence>
<dbReference type="HOGENOM" id="CLU_3042896_0_0_6"/>
<organism evidence="1 2">
    <name type="scientific">Escherichia coli O6:H1 (strain CFT073 / ATCC 700928 / UPEC)</name>
    <dbReference type="NCBI Taxonomy" id="199310"/>
    <lineage>
        <taxon>Bacteria</taxon>
        <taxon>Pseudomonadati</taxon>
        <taxon>Pseudomonadota</taxon>
        <taxon>Gammaproteobacteria</taxon>
        <taxon>Enterobacterales</taxon>
        <taxon>Enterobacteriaceae</taxon>
        <taxon>Escherichia</taxon>
    </lineage>
</organism>
<dbReference type="AlphaFoldDB" id="A0A0H2V7Y4"/>
<reference evidence="1 2" key="1">
    <citation type="journal article" date="2002" name="Proc. Natl. Acad. Sci. U.S.A.">
        <title>Extensive mosaic structure revealed by the complete genome sequence of uropathogenic Escherichia coli.</title>
        <authorList>
            <person name="Welch R.A."/>
            <person name="Burland V."/>
            <person name="Plunkett G.III."/>
            <person name="Redford P."/>
            <person name="Roesch P."/>
            <person name="Rasko D."/>
            <person name="Buckles E.L."/>
            <person name="Liou S.R."/>
            <person name="Boutin A."/>
            <person name="Hackett J."/>
            <person name="Stroud D."/>
            <person name="Mayhew G.F."/>
            <person name="Rose D.J."/>
            <person name="Zhou S."/>
            <person name="Schwartz D.C."/>
            <person name="Perna N.T."/>
            <person name="Mobley H.L."/>
            <person name="Donnenberg M.S."/>
            <person name="Blattner F.R."/>
        </authorList>
    </citation>
    <scope>NUCLEOTIDE SEQUENCE [LARGE SCALE GENOMIC DNA]</scope>
    <source>
        <strain evidence="2">CFT073 / ATCC 700928 / UPEC</strain>
    </source>
</reference>
<dbReference type="EMBL" id="AE014075">
    <property type="protein sequence ID" value="AAN80674.1"/>
    <property type="molecule type" value="Genomic_DNA"/>
</dbReference>